<sequence>MSEDTRTRVLQHLGLWSEPLDDLYRPENMRRVVGTALLEGSMRRMVNGLMNRGEIPDTCEEDDETFSESTIISPPKTFIQRHEPRIGPILERTRSEKDSEATLEQAGRDLDAYINQHWKTNLTMIDLVWAACYRLGSSLLKGLRHQDVLLLDATGCS</sequence>
<dbReference type="InParanoid" id="A0A2P5HS66"/>
<evidence type="ECO:0000313" key="1">
    <source>
        <dbReference type="EMBL" id="POS73100.1"/>
    </source>
</evidence>
<dbReference type="OrthoDB" id="2423701at2759"/>
<accession>A0A2P5HS66</accession>
<proteinExistence type="predicted"/>
<dbReference type="Proteomes" id="UP000094444">
    <property type="component" value="Unassembled WGS sequence"/>
</dbReference>
<organism evidence="1 2">
    <name type="scientific">Diaporthe helianthi</name>
    <dbReference type="NCBI Taxonomy" id="158607"/>
    <lineage>
        <taxon>Eukaryota</taxon>
        <taxon>Fungi</taxon>
        <taxon>Dikarya</taxon>
        <taxon>Ascomycota</taxon>
        <taxon>Pezizomycotina</taxon>
        <taxon>Sordariomycetes</taxon>
        <taxon>Sordariomycetidae</taxon>
        <taxon>Diaporthales</taxon>
        <taxon>Diaporthaceae</taxon>
        <taxon>Diaporthe</taxon>
    </lineage>
</organism>
<gene>
    <name evidence="1" type="ORF">DHEL01_v208506</name>
</gene>
<protein>
    <submittedName>
        <fullName evidence="1">Tetratricopeptide</fullName>
    </submittedName>
</protein>
<reference evidence="1" key="1">
    <citation type="submission" date="2017-09" db="EMBL/GenBank/DDBJ databases">
        <title>Polyketide synthases of a Diaporthe helianthi virulent isolate.</title>
        <authorList>
            <person name="Baroncelli R."/>
        </authorList>
    </citation>
    <scope>NUCLEOTIDE SEQUENCE [LARGE SCALE GENOMIC DNA]</scope>
    <source>
        <strain evidence="1">7/96</strain>
    </source>
</reference>
<dbReference type="EMBL" id="MAVT02000862">
    <property type="protein sequence ID" value="POS73100.1"/>
    <property type="molecule type" value="Genomic_DNA"/>
</dbReference>
<dbReference type="AlphaFoldDB" id="A0A2P5HS66"/>
<keyword evidence="2" id="KW-1185">Reference proteome</keyword>
<evidence type="ECO:0000313" key="2">
    <source>
        <dbReference type="Proteomes" id="UP000094444"/>
    </source>
</evidence>
<comment type="caution">
    <text evidence="1">The sequence shown here is derived from an EMBL/GenBank/DDBJ whole genome shotgun (WGS) entry which is preliminary data.</text>
</comment>
<name>A0A2P5HS66_DIAHE</name>